<evidence type="ECO:0000256" key="11">
    <source>
        <dbReference type="ARBA" id="ARBA00023136"/>
    </source>
</evidence>
<dbReference type="InterPro" id="IPR001375">
    <property type="entry name" value="Peptidase_S9_cat"/>
</dbReference>
<dbReference type="Gene3D" id="2.140.10.30">
    <property type="entry name" value="Dipeptidylpeptidase IV, N-terminal domain"/>
    <property type="match status" value="1"/>
</dbReference>
<keyword evidence="7" id="KW-0378">Hydrolase</keyword>
<feature type="domain" description="Dipeptidylpeptidase IV N-terminal" evidence="15">
    <location>
        <begin position="166"/>
        <end position="526"/>
    </location>
</feature>
<evidence type="ECO:0000256" key="10">
    <source>
        <dbReference type="ARBA" id="ARBA00022989"/>
    </source>
</evidence>
<keyword evidence="11 13" id="KW-0472">Membrane</keyword>
<feature type="transmembrane region" description="Helical" evidence="13">
    <location>
        <begin position="17"/>
        <end position="38"/>
    </location>
</feature>
<dbReference type="SUPFAM" id="SSF82171">
    <property type="entry name" value="DPP6 N-terminal domain-like"/>
    <property type="match status" value="1"/>
</dbReference>
<dbReference type="InterPro" id="IPR050278">
    <property type="entry name" value="Serine_Prot_S9B/DPPIV"/>
</dbReference>
<reference evidence="16 17" key="1">
    <citation type="journal article" date="2022" name="DNA Res.">
        <title>Genome analysis of five recently described species of the CUG-Ser clade uncovers Candida theae as a new hybrid lineage with pathogenic potential in the Candida parapsilosis species complex.</title>
        <authorList>
            <person name="Mixao V."/>
            <person name="Del Olmo V."/>
            <person name="Hegedusova E."/>
            <person name="Saus E."/>
            <person name="Pryszcz L."/>
            <person name="Cillingova A."/>
            <person name="Nosek J."/>
            <person name="Gabaldon T."/>
        </authorList>
    </citation>
    <scope>NUCLEOTIDE SEQUENCE [LARGE SCALE GENOMIC DNA]</scope>
    <source>
        <strain evidence="16 17">CBS 12239</strain>
    </source>
</reference>
<comment type="subcellular location">
    <subcellularLocation>
        <location evidence="1">Vacuole membrane</location>
        <topology evidence="1">Single-pass type II membrane protein</topology>
    </subcellularLocation>
</comment>
<dbReference type="AlphaFoldDB" id="A0AAD5BHJ1"/>
<dbReference type="InterPro" id="IPR029058">
    <property type="entry name" value="AB_hydrolase_fold"/>
</dbReference>
<feature type="domain" description="Peptidase S9 prolyl oligopeptidase catalytic" evidence="14">
    <location>
        <begin position="612"/>
        <end position="824"/>
    </location>
</feature>
<dbReference type="Pfam" id="PF00326">
    <property type="entry name" value="Peptidase_S9"/>
    <property type="match status" value="1"/>
</dbReference>
<evidence type="ECO:0000256" key="1">
    <source>
        <dbReference type="ARBA" id="ARBA00004576"/>
    </source>
</evidence>
<evidence type="ECO:0000256" key="4">
    <source>
        <dbReference type="ARBA" id="ARBA00022554"/>
    </source>
</evidence>
<dbReference type="Proteomes" id="UP001204833">
    <property type="component" value="Unassembled WGS sequence"/>
</dbReference>
<dbReference type="FunFam" id="3.40.50.1820:FF:000003">
    <property type="entry name" value="Dipeptidyl peptidase 4"/>
    <property type="match status" value="1"/>
</dbReference>
<evidence type="ECO:0000259" key="15">
    <source>
        <dbReference type="Pfam" id="PF00930"/>
    </source>
</evidence>
<dbReference type="GO" id="GO:0004252">
    <property type="term" value="F:serine-type endopeptidase activity"/>
    <property type="evidence" value="ECO:0007669"/>
    <property type="project" value="InterPro"/>
</dbReference>
<name>A0AAD5BHJ1_9ASCO</name>
<dbReference type="SUPFAM" id="SSF53474">
    <property type="entry name" value="alpha/beta-Hydrolases"/>
    <property type="match status" value="1"/>
</dbReference>
<keyword evidence="9" id="KW-0735">Signal-anchor</keyword>
<comment type="caution">
    <text evidence="16">The sequence shown here is derived from an EMBL/GenBank/DDBJ whole genome shotgun (WGS) entry which is preliminary data.</text>
</comment>
<evidence type="ECO:0000313" key="17">
    <source>
        <dbReference type="Proteomes" id="UP001204833"/>
    </source>
</evidence>
<dbReference type="PROSITE" id="PS00708">
    <property type="entry name" value="PRO_ENDOPEP_SER"/>
    <property type="match status" value="1"/>
</dbReference>
<sequence length="828" mass="94750">MKETEGKVRRRSHLKRFVVVGVVLGVLIWGSSFLISAIDHFLITLETKSYHDIHFHVQELESESKDAIFATPSNRPTEFGDKIPLSKKVFDEHVLSAKYHDIQWIRAPSSIHDDRGTYVIKNEKEDDDFEVVVKSVADEEYSQVLIEKSKFDYNDVVYKVDSFVASPDLTKVILKTNVTSQWRHSSFGLYWILDVDTQKVKPVFDEKISTISWSPDSLKVAFIFNNNIYLRDVSSSEVVQVTNDGSTEIFNGKPDWVYEEEVFGSDIVLWWSPSGDKFAFLKSNNSEVPEFVIPFYAQNNFEDYPEIVKIKYPKAGYPNPIVDLWTYDLHGNKAKKHDLDSKKIELTDRLITEVVWVGDDNVLVKTSNRASDLLEIYLVGEESKLVRSQTADKSWFEITSHTLYVPTNKTAGRAKDGYIDTVVDNGFNHLAYFSPPDSSKYELLTKGNWEVVDGVGSFDYNTNTIYFTSTLKSSIERHIHSINLFDRSDDGLPYIRDITAKEGYYSSSFSSGARFLFLSALGPDVPKQQINDLKLEKKVKVIEDNSGLVEKLRKYVIPEVKYSTVELKDDDGETFFANAVEVLPLNFDKKKKYPVLFQIYGGPGSQMVDKRWSISFNSLVAAELDAIVVTVDGRGTGYNNLNTKLGANFKFIVRDQLGKYEPRDLISAANIWAEKSYVDRERIAIWGWSYGGFLTLKTIETDAKDPIFNYAVAIAPVTKWKLYDSIYTERYLRTPNENPSGYETGSIHNVTNFKHAKKFFIGHGSGDDNVHVQHSLQLLDEFNLAEVENFEFMIFPDSNHGMTYHNGQKVVYDRILDFFKRAFDYELD</sequence>
<dbReference type="InterPro" id="IPR002471">
    <property type="entry name" value="Pept_S9_AS"/>
</dbReference>
<evidence type="ECO:0000259" key="14">
    <source>
        <dbReference type="Pfam" id="PF00326"/>
    </source>
</evidence>
<evidence type="ECO:0000256" key="3">
    <source>
        <dbReference type="ARBA" id="ARBA00022438"/>
    </source>
</evidence>
<dbReference type="Pfam" id="PF00930">
    <property type="entry name" value="DPPIV_N"/>
    <property type="match status" value="1"/>
</dbReference>
<evidence type="ECO:0000256" key="13">
    <source>
        <dbReference type="SAM" id="Phobius"/>
    </source>
</evidence>
<keyword evidence="12" id="KW-0325">Glycoprotein</keyword>
<dbReference type="GO" id="GO:0006508">
    <property type="term" value="P:proteolysis"/>
    <property type="evidence" value="ECO:0007669"/>
    <property type="project" value="UniProtKB-KW"/>
</dbReference>
<keyword evidence="3" id="KW-0031">Aminopeptidase</keyword>
<proteinExistence type="inferred from homology"/>
<dbReference type="GO" id="GO:0004177">
    <property type="term" value="F:aminopeptidase activity"/>
    <property type="evidence" value="ECO:0007669"/>
    <property type="project" value="UniProtKB-KW"/>
</dbReference>
<evidence type="ECO:0000256" key="6">
    <source>
        <dbReference type="ARBA" id="ARBA00022692"/>
    </source>
</evidence>
<comment type="similarity">
    <text evidence="2">Belongs to the peptidase S9B family.</text>
</comment>
<dbReference type="PANTHER" id="PTHR11731:SF200">
    <property type="entry name" value="DIPEPTIDYL PEPTIDASE 10, ISOFORM B"/>
    <property type="match status" value="1"/>
</dbReference>
<dbReference type="PANTHER" id="PTHR11731">
    <property type="entry name" value="PROTEASE FAMILY S9B,C DIPEPTIDYL-PEPTIDASE IV-RELATED"/>
    <property type="match status" value="1"/>
</dbReference>
<organism evidence="16 17">
    <name type="scientific">Candida theae</name>
    <dbReference type="NCBI Taxonomy" id="1198502"/>
    <lineage>
        <taxon>Eukaryota</taxon>
        <taxon>Fungi</taxon>
        <taxon>Dikarya</taxon>
        <taxon>Ascomycota</taxon>
        <taxon>Saccharomycotina</taxon>
        <taxon>Pichiomycetes</taxon>
        <taxon>Debaryomycetaceae</taxon>
        <taxon>Candida/Lodderomyces clade</taxon>
        <taxon>Candida</taxon>
    </lineage>
</organism>
<evidence type="ECO:0000256" key="9">
    <source>
        <dbReference type="ARBA" id="ARBA00022968"/>
    </source>
</evidence>
<evidence type="ECO:0000256" key="5">
    <source>
        <dbReference type="ARBA" id="ARBA00022670"/>
    </source>
</evidence>
<keyword evidence="5" id="KW-0645">Protease</keyword>
<dbReference type="GO" id="GO:0005774">
    <property type="term" value="C:vacuolar membrane"/>
    <property type="evidence" value="ECO:0007669"/>
    <property type="project" value="UniProtKB-SubCell"/>
</dbReference>
<evidence type="ECO:0000313" key="16">
    <source>
        <dbReference type="EMBL" id="KAI5963875.1"/>
    </source>
</evidence>
<dbReference type="Gene3D" id="3.40.50.1820">
    <property type="entry name" value="alpha/beta hydrolase"/>
    <property type="match status" value="1"/>
</dbReference>
<keyword evidence="17" id="KW-1185">Reference proteome</keyword>
<dbReference type="GeneID" id="76149209"/>
<evidence type="ECO:0000256" key="8">
    <source>
        <dbReference type="ARBA" id="ARBA00022825"/>
    </source>
</evidence>
<keyword evidence="10 13" id="KW-1133">Transmembrane helix</keyword>
<dbReference type="EMBL" id="JAIHNG010000050">
    <property type="protein sequence ID" value="KAI5963875.1"/>
    <property type="molecule type" value="Genomic_DNA"/>
</dbReference>
<evidence type="ECO:0000256" key="7">
    <source>
        <dbReference type="ARBA" id="ARBA00022801"/>
    </source>
</evidence>
<keyword evidence="6 13" id="KW-0812">Transmembrane</keyword>
<accession>A0AAD5BHJ1</accession>
<dbReference type="RefSeq" id="XP_051610296.1">
    <property type="nucleotide sequence ID" value="XM_051750327.1"/>
</dbReference>
<evidence type="ECO:0000256" key="12">
    <source>
        <dbReference type="ARBA" id="ARBA00023180"/>
    </source>
</evidence>
<dbReference type="GO" id="GO:0008239">
    <property type="term" value="F:dipeptidyl-peptidase activity"/>
    <property type="evidence" value="ECO:0007669"/>
    <property type="project" value="TreeGrafter"/>
</dbReference>
<keyword evidence="4" id="KW-0926">Vacuole</keyword>
<keyword evidence="8" id="KW-0720">Serine protease</keyword>
<protein>
    <submittedName>
        <fullName evidence="16">DAPB</fullName>
    </submittedName>
</protein>
<gene>
    <name evidence="16" type="ORF">KGF57_001150</name>
</gene>
<dbReference type="GO" id="GO:0005886">
    <property type="term" value="C:plasma membrane"/>
    <property type="evidence" value="ECO:0007669"/>
    <property type="project" value="TreeGrafter"/>
</dbReference>
<evidence type="ECO:0000256" key="2">
    <source>
        <dbReference type="ARBA" id="ARBA00006150"/>
    </source>
</evidence>
<dbReference type="InterPro" id="IPR002469">
    <property type="entry name" value="Peptidase_S9B_N"/>
</dbReference>